<proteinExistence type="predicted"/>
<dbReference type="AlphaFoldDB" id="A0AAW2D5V8"/>
<organism evidence="2 3">
    <name type="scientific">Lithocarpus litseifolius</name>
    <dbReference type="NCBI Taxonomy" id="425828"/>
    <lineage>
        <taxon>Eukaryota</taxon>
        <taxon>Viridiplantae</taxon>
        <taxon>Streptophyta</taxon>
        <taxon>Embryophyta</taxon>
        <taxon>Tracheophyta</taxon>
        <taxon>Spermatophyta</taxon>
        <taxon>Magnoliopsida</taxon>
        <taxon>eudicotyledons</taxon>
        <taxon>Gunneridae</taxon>
        <taxon>Pentapetalae</taxon>
        <taxon>rosids</taxon>
        <taxon>fabids</taxon>
        <taxon>Fagales</taxon>
        <taxon>Fagaceae</taxon>
        <taxon>Lithocarpus</taxon>
    </lineage>
</organism>
<dbReference type="EMBL" id="JAZDWU010000004">
    <property type="protein sequence ID" value="KAL0004730.1"/>
    <property type="molecule type" value="Genomic_DNA"/>
</dbReference>
<sequence>MIKKLFSLSSDRSSGCDSGSSSRDDSPPLDIPGVDMDVVYKKLRERLVSGSSASLSITLAVPPIVSPTSQEVDDEMVCCDVRVSSSIDADRLSFFRDRYQFPDDVCTCLVAPDEWCCSLRSLSIDIYESFLLPGLRFPWNAFTRESSIGRGYLSHVYFDLAMSVFLP</sequence>
<accession>A0AAW2D5V8</accession>
<protein>
    <submittedName>
        <fullName evidence="2">Uncharacterized protein</fullName>
    </submittedName>
</protein>
<keyword evidence="3" id="KW-1185">Reference proteome</keyword>
<feature type="region of interest" description="Disordered" evidence="1">
    <location>
        <begin position="1"/>
        <end position="31"/>
    </location>
</feature>
<evidence type="ECO:0000256" key="1">
    <source>
        <dbReference type="SAM" id="MobiDB-lite"/>
    </source>
</evidence>
<reference evidence="2 3" key="1">
    <citation type="submission" date="2024-01" db="EMBL/GenBank/DDBJ databases">
        <title>A telomere-to-telomere, gap-free genome of sweet tea (Lithocarpus litseifolius).</title>
        <authorList>
            <person name="Zhou J."/>
        </authorList>
    </citation>
    <scope>NUCLEOTIDE SEQUENCE [LARGE SCALE GENOMIC DNA]</scope>
    <source>
        <strain evidence="2">Zhou-2022a</strain>
        <tissue evidence="2">Leaf</tissue>
    </source>
</reference>
<gene>
    <name evidence="2" type="ORF">SO802_012291</name>
</gene>
<name>A0AAW2D5V8_9ROSI</name>
<evidence type="ECO:0000313" key="3">
    <source>
        <dbReference type="Proteomes" id="UP001459277"/>
    </source>
</evidence>
<feature type="compositionally biased region" description="Low complexity" evidence="1">
    <location>
        <begin position="7"/>
        <end position="21"/>
    </location>
</feature>
<evidence type="ECO:0000313" key="2">
    <source>
        <dbReference type="EMBL" id="KAL0004730.1"/>
    </source>
</evidence>
<comment type="caution">
    <text evidence="2">The sequence shown here is derived from an EMBL/GenBank/DDBJ whole genome shotgun (WGS) entry which is preliminary data.</text>
</comment>
<dbReference type="Proteomes" id="UP001459277">
    <property type="component" value="Unassembled WGS sequence"/>
</dbReference>